<reference evidence="1 2" key="1">
    <citation type="journal article" date="2013" name="PLoS ONE">
        <title>Lactobacillus paracasei comparative genomics: towards species pan-genome definition and exploitation of diversity.</title>
        <authorList>
            <person name="Smokvina T."/>
            <person name="Wels M."/>
            <person name="Polka J."/>
            <person name="Chervaux C."/>
            <person name="Brisse S."/>
            <person name="Boekhorst J."/>
            <person name="van Hylckama Vlieg J.E."/>
            <person name="Siezen R.J."/>
        </authorList>
    </citation>
    <scope>NUCLEOTIDE SEQUENCE [LARGE SCALE GENOMIC DNA]</scope>
    <source>
        <strain evidence="1 2">CNCM I-4270</strain>
    </source>
</reference>
<accession>A0A8E0IFJ4</accession>
<organism evidence="1 2">
    <name type="scientific">Lacticaseibacillus paracasei subsp. paracasei CNCM I-4270</name>
    <dbReference type="NCBI Taxonomy" id="1256202"/>
    <lineage>
        <taxon>Bacteria</taxon>
        <taxon>Bacillati</taxon>
        <taxon>Bacillota</taxon>
        <taxon>Bacilli</taxon>
        <taxon>Lactobacillales</taxon>
        <taxon>Lactobacillaceae</taxon>
        <taxon>Lacticaseibacillus</taxon>
    </lineage>
</organism>
<proteinExistence type="predicted"/>
<evidence type="ECO:0000313" key="2">
    <source>
        <dbReference type="Proteomes" id="UP000014249"/>
    </source>
</evidence>
<evidence type="ECO:0000313" key="1">
    <source>
        <dbReference type="EMBL" id="EPC50949.1"/>
    </source>
</evidence>
<dbReference type="AlphaFoldDB" id="A0A8E0IFJ4"/>
<protein>
    <submittedName>
        <fullName evidence="1">Alpha-glucosidase</fullName>
    </submittedName>
</protein>
<dbReference type="EMBL" id="ANJX01000366">
    <property type="protein sequence ID" value="EPC50949.1"/>
    <property type="molecule type" value="Genomic_DNA"/>
</dbReference>
<gene>
    <name evidence="1" type="ORF">Lpp77_13248</name>
</gene>
<dbReference type="Proteomes" id="UP000014249">
    <property type="component" value="Unassembled WGS sequence"/>
</dbReference>
<comment type="caution">
    <text evidence="1">The sequence shown here is derived from an EMBL/GenBank/DDBJ whole genome shotgun (WGS) entry which is preliminary data.</text>
</comment>
<sequence>MKPFSGRFDQRLTLDLEAEDQQAIKLQHIFAILQHAKVAFDLKKQLWQSVNDMPASRAALTVASLAPATLSDALLEILLND</sequence>
<name>A0A8E0IFJ4_LACPA</name>